<evidence type="ECO:0000256" key="4">
    <source>
        <dbReference type="ARBA" id="ARBA00047942"/>
    </source>
</evidence>
<keyword evidence="2 7" id="KW-0489">Methyltransferase</keyword>
<evidence type="ECO:0000256" key="1">
    <source>
        <dbReference type="ARBA" id="ARBA00006594"/>
    </source>
</evidence>
<evidence type="ECO:0000256" key="3">
    <source>
        <dbReference type="ARBA" id="ARBA00022679"/>
    </source>
</evidence>
<dbReference type="Pfam" id="PF01555">
    <property type="entry name" value="N6_N4_Mtase"/>
    <property type="match status" value="1"/>
</dbReference>
<dbReference type="PIRSF" id="PIRSF036758">
    <property type="entry name" value="Aden_M_ParB"/>
    <property type="match status" value="1"/>
</dbReference>
<dbReference type="SUPFAM" id="SSF53335">
    <property type="entry name" value="S-adenosyl-L-methionine-dependent methyltransferases"/>
    <property type="match status" value="1"/>
</dbReference>
<sequence length="474" mass="51778">MTKTGSTRGHSVLANQLAPIDQRLGPIEYRSIDELTAYANNPRKHPEKQLVKLAASISQFGFAIPVLVDEHGTLIAGEARIAAARRLGLKSVPVIVAHHWSAAQVRAFRLADNRLAEHATWDREALAIEFAAIIEIEEISVEALGWETAEIDLVLDEMDEPSSSSDPADEQLEVPRVPVSRKGDLWLLGQHRLLCGSSLDANCWTLLLGGEQAAMAFTDPPYNVPVTGHVCGLGKVSHAEFAMASGEMSKAEFTVFLTDFIGRMTAHLMDGAVLDLCMDWRHMGEMLAAIEANDLALINLCAWNKTNGGMGSLYRSKHELVFIAKKGTAPHTNNVELGKHGRYRTNVWDYAGVNTFSKSRMDDLADHPTVKPVALVADAIRDVSKAGEIVLDAFMGSGTTILAAERTKRRGYGIEIAPGYVDVAIRRWQRMTGLEATLETTGQAFAEVATERSDAFELAPPAPEDLTERETDLD</sequence>
<dbReference type="InterPro" id="IPR036086">
    <property type="entry name" value="ParB/Sulfiredoxin_sf"/>
</dbReference>
<dbReference type="EC" id="2.1.1.-" evidence="5"/>
<evidence type="ECO:0000313" key="8">
    <source>
        <dbReference type="Proteomes" id="UP000433652"/>
    </source>
</evidence>
<dbReference type="InterPro" id="IPR002052">
    <property type="entry name" value="DNA_methylase_N6_adenine_CS"/>
</dbReference>
<protein>
    <recommendedName>
        <fullName evidence="5">Methyltransferase</fullName>
        <ecNumber evidence="5">2.1.1.-</ecNumber>
    </recommendedName>
</protein>
<dbReference type="PANTHER" id="PTHR33375">
    <property type="entry name" value="CHROMOSOME-PARTITIONING PROTEIN PARB-RELATED"/>
    <property type="match status" value="1"/>
</dbReference>
<comment type="catalytic activity">
    <reaction evidence="4">
        <text>a 2'-deoxyadenosine in DNA + S-adenosyl-L-methionine = an N(6)-methyl-2'-deoxyadenosine in DNA + S-adenosyl-L-homocysteine + H(+)</text>
        <dbReference type="Rhea" id="RHEA:15197"/>
        <dbReference type="Rhea" id="RHEA-COMP:12418"/>
        <dbReference type="Rhea" id="RHEA-COMP:12419"/>
        <dbReference type="ChEBI" id="CHEBI:15378"/>
        <dbReference type="ChEBI" id="CHEBI:57856"/>
        <dbReference type="ChEBI" id="CHEBI:59789"/>
        <dbReference type="ChEBI" id="CHEBI:90615"/>
        <dbReference type="ChEBI" id="CHEBI:90616"/>
        <dbReference type="EC" id="2.1.1.72"/>
    </reaction>
</comment>
<dbReference type="Gene3D" id="3.40.50.150">
    <property type="entry name" value="Vaccinia Virus protein VP39"/>
    <property type="match status" value="1"/>
</dbReference>
<proteinExistence type="inferred from homology"/>
<dbReference type="GO" id="GO:0007059">
    <property type="term" value="P:chromosome segregation"/>
    <property type="evidence" value="ECO:0007669"/>
    <property type="project" value="TreeGrafter"/>
</dbReference>
<dbReference type="Proteomes" id="UP000433652">
    <property type="component" value="Unassembled WGS sequence"/>
</dbReference>
<dbReference type="EMBL" id="WTYM01000063">
    <property type="protein sequence ID" value="MXO61345.1"/>
    <property type="molecule type" value="Genomic_DNA"/>
</dbReference>
<gene>
    <name evidence="7" type="ORF">GRI89_17515</name>
</gene>
<evidence type="ECO:0000256" key="2">
    <source>
        <dbReference type="ARBA" id="ARBA00022603"/>
    </source>
</evidence>
<dbReference type="Pfam" id="PF02195">
    <property type="entry name" value="ParB_N"/>
    <property type="match status" value="1"/>
</dbReference>
<dbReference type="InterPro" id="IPR003115">
    <property type="entry name" value="ParB_N"/>
</dbReference>
<dbReference type="Gene3D" id="3.90.1530.10">
    <property type="entry name" value="Conserved hypothetical protein from pyrococcus furiosus pfu- 392566-001, ParB domain"/>
    <property type="match status" value="1"/>
</dbReference>
<dbReference type="SUPFAM" id="SSF110849">
    <property type="entry name" value="ParB/Sulfiredoxin"/>
    <property type="match status" value="1"/>
</dbReference>
<dbReference type="InterPro" id="IPR001091">
    <property type="entry name" value="RM_Methyltransferase"/>
</dbReference>
<reference evidence="7 8" key="1">
    <citation type="submission" date="2019-12" db="EMBL/GenBank/DDBJ databases">
        <title>Genomic-based taxomic classification of the family Erythrobacteraceae.</title>
        <authorList>
            <person name="Xu L."/>
        </authorList>
    </citation>
    <scope>NUCLEOTIDE SEQUENCE [LARGE SCALE GENOMIC DNA]</scope>
    <source>
        <strain evidence="7 8">MCCC 1K01500</strain>
    </source>
</reference>
<dbReference type="SMART" id="SM00470">
    <property type="entry name" value="ParB"/>
    <property type="match status" value="1"/>
</dbReference>
<dbReference type="GO" id="GO:0009007">
    <property type="term" value="F:site-specific DNA-methyltransferase (adenine-specific) activity"/>
    <property type="evidence" value="ECO:0007669"/>
    <property type="project" value="UniProtKB-EC"/>
</dbReference>
<keyword evidence="8" id="KW-1185">Reference proteome</keyword>
<dbReference type="InterPro" id="IPR015840">
    <property type="entry name" value="DNA_MeTrfase_ParB"/>
</dbReference>
<dbReference type="GO" id="GO:0003677">
    <property type="term" value="F:DNA binding"/>
    <property type="evidence" value="ECO:0007669"/>
    <property type="project" value="InterPro"/>
</dbReference>
<dbReference type="InterPro" id="IPR029063">
    <property type="entry name" value="SAM-dependent_MTases_sf"/>
</dbReference>
<dbReference type="PRINTS" id="PR00508">
    <property type="entry name" value="S21N4MTFRASE"/>
</dbReference>
<feature type="domain" description="ParB-like N-terminal" evidence="6">
    <location>
        <begin position="28"/>
        <end position="114"/>
    </location>
</feature>
<dbReference type="GO" id="GO:0032259">
    <property type="term" value="P:methylation"/>
    <property type="evidence" value="ECO:0007669"/>
    <property type="project" value="UniProtKB-KW"/>
</dbReference>
<evidence type="ECO:0000256" key="5">
    <source>
        <dbReference type="RuleBase" id="RU362026"/>
    </source>
</evidence>
<dbReference type="InterPro" id="IPR002941">
    <property type="entry name" value="DNA_methylase_N4/N6"/>
</dbReference>
<dbReference type="PROSITE" id="PS00092">
    <property type="entry name" value="N6_MTASE"/>
    <property type="match status" value="1"/>
</dbReference>
<evidence type="ECO:0000259" key="6">
    <source>
        <dbReference type="SMART" id="SM00470"/>
    </source>
</evidence>
<dbReference type="GO" id="GO:0008170">
    <property type="term" value="F:N-methyltransferase activity"/>
    <property type="evidence" value="ECO:0007669"/>
    <property type="project" value="InterPro"/>
</dbReference>
<organism evidence="7 8">
    <name type="scientific">Croceibacterium salegens</name>
    <dbReference type="NCBI Taxonomy" id="1737568"/>
    <lineage>
        <taxon>Bacteria</taxon>
        <taxon>Pseudomonadati</taxon>
        <taxon>Pseudomonadota</taxon>
        <taxon>Alphaproteobacteria</taxon>
        <taxon>Sphingomonadales</taxon>
        <taxon>Erythrobacteraceae</taxon>
        <taxon>Croceibacterium</taxon>
    </lineage>
</organism>
<comment type="caution">
    <text evidence="7">The sequence shown here is derived from an EMBL/GenBank/DDBJ whole genome shotgun (WGS) entry which is preliminary data.</text>
</comment>
<dbReference type="CDD" id="cd16403">
    <property type="entry name" value="ParB_N_like_MT"/>
    <property type="match status" value="1"/>
</dbReference>
<dbReference type="OrthoDB" id="7806498at2"/>
<comment type="similarity">
    <text evidence="1 5">Belongs to the N(4)/N(6)-methyltransferase family.</text>
</comment>
<name>A0A6I4SZ71_9SPHN</name>
<dbReference type="AlphaFoldDB" id="A0A6I4SZ71"/>
<evidence type="ECO:0000313" key="7">
    <source>
        <dbReference type="EMBL" id="MXO61345.1"/>
    </source>
</evidence>
<dbReference type="GO" id="GO:0005694">
    <property type="term" value="C:chromosome"/>
    <property type="evidence" value="ECO:0007669"/>
    <property type="project" value="TreeGrafter"/>
</dbReference>
<dbReference type="GO" id="GO:0045881">
    <property type="term" value="P:positive regulation of sporulation resulting in formation of a cellular spore"/>
    <property type="evidence" value="ECO:0007669"/>
    <property type="project" value="TreeGrafter"/>
</dbReference>
<accession>A0A6I4SZ71</accession>
<keyword evidence="3" id="KW-0808">Transferase</keyword>
<dbReference type="InterPro" id="IPR050336">
    <property type="entry name" value="Chromosome_partition/occlusion"/>
</dbReference>
<dbReference type="PANTHER" id="PTHR33375:SF1">
    <property type="entry name" value="CHROMOSOME-PARTITIONING PROTEIN PARB-RELATED"/>
    <property type="match status" value="1"/>
</dbReference>